<dbReference type="EMBL" id="CADCVQ010000120">
    <property type="protein sequence ID" value="CAA9513880.1"/>
    <property type="molecule type" value="Genomic_DNA"/>
</dbReference>
<gene>
    <name evidence="2" type="ORF">AVDCRST_MAG67-2838</name>
</gene>
<accession>A0A6J4T5P2</accession>
<sequence length="43" mass="4042">QPPPGADARGVPANGPSAGRRAGAPGAPADVPRAGAPEARTSL</sequence>
<proteinExistence type="predicted"/>
<evidence type="ECO:0000313" key="2">
    <source>
        <dbReference type="EMBL" id="CAA9513880.1"/>
    </source>
</evidence>
<feature type="non-terminal residue" evidence="2">
    <location>
        <position position="43"/>
    </location>
</feature>
<feature type="region of interest" description="Disordered" evidence="1">
    <location>
        <begin position="1"/>
        <end position="43"/>
    </location>
</feature>
<feature type="non-terminal residue" evidence="2">
    <location>
        <position position="1"/>
    </location>
</feature>
<reference evidence="2" key="1">
    <citation type="submission" date="2020-02" db="EMBL/GenBank/DDBJ databases">
        <authorList>
            <person name="Meier V. D."/>
        </authorList>
    </citation>
    <scope>NUCLEOTIDE SEQUENCE</scope>
    <source>
        <strain evidence="2">AVDCRST_MAG67</strain>
    </source>
</reference>
<organism evidence="2">
    <name type="scientific">uncultured Solirubrobacteraceae bacterium</name>
    <dbReference type="NCBI Taxonomy" id="1162706"/>
    <lineage>
        <taxon>Bacteria</taxon>
        <taxon>Bacillati</taxon>
        <taxon>Actinomycetota</taxon>
        <taxon>Thermoleophilia</taxon>
        <taxon>Solirubrobacterales</taxon>
        <taxon>Solirubrobacteraceae</taxon>
        <taxon>environmental samples</taxon>
    </lineage>
</organism>
<feature type="compositionally biased region" description="Low complexity" evidence="1">
    <location>
        <begin position="12"/>
        <end position="37"/>
    </location>
</feature>
<protein>
    <submittedName>
        <fullName evidence="2">Uncharacterized protein</fullName>
    </submittedName>
</protein>
<evidence type="ECO:0000256" key="1">
    <source>
        <dbReference type="SAM" id="MobiDB-lite"/>
    </source>
</evidence>
<name>A0A6J4T5P2_9ACTN</name>
<dbReference type="AlphaFoldDB" id="A0A6J4T5P2"/>